<organism evidence="2 3">
    <name type="scientific">Bosea robiniae</name>
    <dbReference type="NCBI Taxonomy" id="1036780"/>
    <lineage>
        <taxon>Bacteria</taxon>
        <taxon>Pseudomonadati</taxon>
        <taxon>Pseudomonadota</taxon>
        <taxon>Alphaproteobacteria</taxon>
        <taxon>Hyphomicrobiales</taxon>
        <taxon>Boseaceae</taxon>
        <taxon>Bosea</taxon>
    </lineage>
</organism>
<comment type="caution">
    <text evidence="2">The sequence shown here is derived from an EMBL/GenBank/DDBJ whole genome shotgun (WGS) entry which is preliminary data.</text>
</comment>
<dbReference type="Pfam" id="PF13480">
    <property type="entry name" value="Acetyltransf_6"/>
    <property type="match status" value="1"/>
</dbReference>
<keyword evidence="3" id="KW-1185">Reference proteome</keyword>
<proteinExistence type="predicted"/>
<evidence type="ECO:0000259" key="1">
    <source>
        <dbReference type="Pfam" id="PF13480"/>
    </source>
</evidence>
<evidence type="ECO:0000313" key="3">
    <source>
        <dbReference type="Proteomes" id="UP000199468"/>
    </source>
</evidence>
<sequence>MSTITALAATDGTATAARPYPPLPHPDAAVYSELRALAACESIRHEWADLASRALEANPCLEPGFALAAAQHLISFRNVELMLLWQGGPGSAQRRLVGLIPCRTQRHVFASDTLEGFADPRLLNGTPLLDRSFAAPALAAFLRDWRGRSHATGAFSLSGIDPAGAFATALARVAGGHGVTVGWQPLIGRRLELPPTARIAASDEILRDKGRLILAEATNQVDRRDAVEILLAIEASGSRGRAGKATLQDTREVGFLRSMSRDLGRQRLCRIAVLVLDDRPIAAALTLGKGASCWLYHGVGDEAFAALEPLPMLLAMMRKAQPSRQILLPGGLPLFGARNEAFGTISLTWRRQQPARRPADLAARMREKIGRALFRPRPAAVDG</sequence>
<evidence type="ECO:0000313" key="2">
    <source>
        <dbReference type="EMBL" id="SDH16994.1"/>
    </source>
</evidence>
<name>A0ABY0P3T2_9HYPH</name>
<dbReference type="RefSeq" id="WP_091859998.1">
    <property type="nucleotide sequence ID" value="NZ_FNBZ01000007.1"/>
</dbReference>
<gene>
    <name evidence="2" type="ORF">SAMN05421844_10769</name>
</gene>
<dbReference type="EMBL" id="FNBZ01000007">
    <property type="protein sequence ID" value="SDH16994.1"/>
    <property type="molecule type" value="Genomic_DNA"/>
</dbReference>
<dbReference type="Proteomes" id="UP000199468">
    <property type="component" value="Unassembled WGS sequence"/>
</dbReference>
<reference evidence="2 3" key="1">
    <citation type="submission" date="2016-10" db="EMBL/GenBank/DDBJ databases">
        <authorList>
            <person name="Varghese N."/>
            <person name="Submissions S."/>
        </authorList>
    </citation>
    <scope>NUCLEOTIDE SEQUENCE [LARGE SCALE GENOMIC DNA]</scope>
    <source>
        <strain evidence="2 3">DSM 26672</strain>
    </source>
</reference>
<feature type="domain" description="BioF2-like acetyltransferase" evidence="1">
    <location>
        <begin position="222"/>
        <end position="319"/>
    </location>
</feature>
<dbReference type="InterPro" id="IPR038740">
    <property type="entry name" value="BioF2-like_GNAT_dom"/>
</dbReference>
<accession>A0ABY0P3T2</accession>
<protein>
    <submittedName>
        <fullName evidence="2">Acetyltransferase (GNAT) domain-containing protein</fullName>
    </submittedName>
</protein>